<protein>
    <recommendedName>
        <fullName evidence="2">Ice-binding protein C-terminal domain-containing protein</fullName>
    </recommendedName>
</protein>
<evidence type="ECO:0000259" key="2">
    <source>
        <dbReference type="Pfam" id="PF07589"/>
    </source>
</evidence>
<name>A0A8S8XGC1_9PROT</name>
<feature type="chain" id="PRO_5035866355" description="Ice-binding protein C-terminal domain-containing protein" evidence="1">
    <location>
        <begin position="29"/>
        <end position="216"/>
    </location>
</feature>
<dbReference type="Proteomes" id="UP000681075">
    <property type="component" value="Unassembled WGS sequence"/>
</dbReference>
<gene>
    <name evidence="3" type="ORF">TMPK1_25430</name>
</gene>
<keyword evidence="1" id="KW-0732">Signal</keyword>
<evidence type="ECO:0000313" key="4">
    <source>
        <dbReference type="Proteomes" id="UP000681075"/>
    </source>
</evidence>
<dbReference type="AlphaFoldDB" id="A0A8S8XGC1"/>
<dbReference type="Pfam" id="PF07589">
    <property type="entry name" value="PEP-CTERM"/>
    <property type="match status" value="1"/>
</dbReference>
<feature type="signal peptide" evidence="1">
    <location>
        <begin position="1"/>
        <end position="28"/>
    </location>
</feature>
<evidence type="ECO:0000313" key="3">
    <source>
        <dbReference type="EMBL" id="GIL40306.1"/>
    </source>
</evidence>
<organism evidence="3 4">
    <name type="scientific">Roseiterribacter gracilis</name>
    <dbReference type="NCBI Taxonomy" id="2812848"/>
    <lineage>
        <taxon>Bacteria</taxon>
        <taxon>Pseudomonadati</taxon>
        <taxon>Pseudomonadota</taxon>
        <taxon>Alphaproteobacteria</taxon>
        <taxon>Rhodospirillales</taxon>
        <taxon>Roseiterribacteraceae</taxon>
        <taxon>Roseiterribacter</taxon>
    </lineage>
</organism>
<dbReference type="EMBL" id="BOPV01000001">
    <property type="protein sequence ID" value="GIL40306.1"/>
    <property type="molecule type" value="Genomic_DNA"/>
</dbReference>
<accession>A0A8S8XGC1</accession>
<sequence>MFLPSFARRRFALALCVTLSAIASPSFATILVESRGTAGVTPHGLTTTFAGTSTIDFNNGLAAGFSGGAIENGTIKGKWTTPFGDTTNYFAVGNATTTMATLNLGGAKDYFGLYWGTLDSFNKLEFWSHGALVASFTGSDIWNPVTGSRYVDFVFGDGQSFDTVRFLSAGNSFEFDNVAFGRLNNTGPDTGVPEPASLALLGAALFGLGVARQRRR</sequence>
<proteinExistence type="predicted"/>
<feature type="domain" description="Ice-binding protein C-terminal" evidence="2">
    <location>
        <begin position="192"/>
        <end position="215"/>
    </location>
</feature>
<keyword evidence="4" id="KW-1185">Reference proteome</keyword>
<evidence type="ECO:0000256" key="1">
    <source>
        <dbReference type="SAM" id="SignalP"/>
    </source>
</evidence>
<dbReference type="RefSeq" id="WP_420243408.1">
    <property type="nucleotide sequence ID" value="NZ_BOPV01000001.1"/>
</dbReference>
<dbReference type="NCBIfam" id="TIGR02595">
    <property type="entry name" value="PEP_CTERM"/>
    <property type="match status" value="1"/>
</dbReference>
<reference evidence="3" key="1">
    <citation type="submission" date="2021-02" db="EMBL/GenBank/DDBJ databases">
        <title>Genome sequence of Rhodospirillales sp. strain TMPK1 isolated from soil.</title>
        <authorList>
            <person name="Nakai R."/>
            <person name="Kusada H."/>
            <person name="Tamaki H."/>
        </authorList>
    </citation>
    <scope>NUCLEOTIDE SEQUENCE</scope>
    <source>
        <strain evidence="3">TMPK1</strain>
    </source>
</reference>
<dbReference type="InterPro" id="IPR013424">
    <property type="entry name" value="Ice-binding_C"/>
</dbReference>
<comment type="caution">
    <text evidence="3">The sequence shown here is derived from an EMBL/GenBank/DDBJ whole genome shotgun (WGS) entry which is preliminary data.</text>
</comment>